<dbReference type="EMBL" id="JAOANI010000002">
    <property type="protein sequence ID" value="MCT7357612.1"/>
    <property type="molecule type" value="Genomic_DNA"/>
</dbReference>
<keyword evidence="7 14" id="KW-0547">Nucleotide-binding</keyword>
<dbReference type="InterPro" id="IPR036921">
    <property type="entry name" value="PurM-like_N_sf"/>
</dbReference>
<feature type="domain" description="FGAR-AT PurM N-terminal-like" evidence="19">
    <location>
        <begin position="641"/>
        <end position="805"/>
    </location>
</feature>
<accession>A0A9X2WDC9</accession>
<dbReference type="InterPro" id="IPR010918">
    <property type="entry name" value="PurM-like_C_dom"/>
</dbReference>
<feature type="active site" evidence="14">
    <location>
        <position position="1263"/>
    </location>
</feature>
<dbReference type="Pfam" id="PF02769">
    <property type="entry name" value="AIRS_C"/>
    <property type="match status" value="2"/>
</dbReference>
<comment type="pathway">
    <text evidence="2 14">Purine metabolism; IMP biosynthesis via de novo pathway; 5-amino-1-(5-phospho-D-ribosyl)imidazole from N(2)-formyl-N(1)-(5-phospho-D-ribosyl)glycinamide: step 1/2.</text>
</comment>
<evidence type="ECO:0000256" key="2">
    <source>
        <dbReference type="ARBA" id="ARBA00004920"/>
    </source>
</evidence>
<keyword evidence="4 14" id="KW-0963">Cytoplasm</keyword>
<dbReference type="SUPFAM" id="SSF52317">
    <property type="entry name" value="Class I glutamine amidotransferase-like"/>
    <property type="match status" value="1"/>
</dbReference>
<evidence type="ECO:0000256" key="7">
    <source>
        <dbReference type="ARBA" id="ARBA00022741"/>
    </source>
</evidence>
<dbReference type="PANTHER" id="PTHR10099">
    <property type="entry name" value="PHOSPHORIBOSYLFORMYLGLYCINAMIDINE SYNTHASE"/>
    <property type="match status" value="1"/>
</dbReference>
<reference evidence="20" key="2">
    <citation type="submission" date="2022-08" db="EMBL/GenBank/DDBJ databases">
        <authorList>
            <person name="Dong C."/>
        </authorList>
    </citation>
    <scope>NUCLEOTIDE SEQUENCE</scope>
    <source>
        <strain evidence="20">59MF3M-4</strain>
    </source>
</reference>
<dbReference type="PANTHER" id="PTHR10099:SF1">
    <property type="entry name" value="PHOSPHORIBOSYLFORMYLGLYCINAMIDINE SYNTHASE"/>
    <property type="match status" value="1"/>
</dbReference>
<feature type="binding site" evidence="14">
    <location>
        <position position="715"/>
    </location>
    <ligand>
        <name>Mg(2+)</name>
        <dbReference type="ChEBI" id="CHEBI:18420"/>
    </ligand>
</feature>
<comment type="similarity">
    <text evidence="3 14">In the N-terminal section; belongs to the FGAMS family.</text>
</comment>
<dbReference type="Pfam" id="PF22689">
    <property type="entry name" value="FGAR-AT_PurM_N-like"/>
    <property type="match status" value="1"/>
</dbReference>
<dbReference type="InterPro" id="IPR041609">
    <property type="entry name" value="PurL_linker"/>
</dbReference>
<comment type="subcellular location">
    <subcellularLocation>
        <location evidence="1 14">Cytoplasm</location>
    </subcellularLocation>
</comment>
<dbReference type="GO" id="GO:0006189">
    <property type="term" value="P:'de novo' IMP biosynthetic process"/>
    <property type="evidence" value="ECO:0007669"/>
    <property type="project" value="UniProtKB-UniRule"/>
</dbReference>
<dbReference type="Gene3D" id="3.40.50.880">
    <property type="match status" value="1"/>
</dbReference>
<reference evidence="20" key="1">
    <citation type="journal article" date="2022" name="Front. Microbiol.">
        <title>Genome-based taxonomic rearrangement of Oceanobacter-related bacteria including the description of Thalassolituus hydrocarbonoclasticus sp. nov. and Thalassolituus pacificus sp. nov. and emended description of the genus Thalassolituus.</title>
        <authorList>
            <person name="Dong C."/>
            <person name="Wei L."/>
            <person name="Wang J."/>
            <person name="Lai Q."/>
            <person name="Huang Z."/>
            <person name="Shao Z."/>
        </authorList>
    </citation>
    <scope>NUCLEOTIDE SEQUENCE</scope>
    <source>
        <strain evidence="20">59MF3M-4</strain>
    </source>
</reference>
<feature type="binding site" evidence="14">
    <location>
        <position position="711"/>
    </location>
    <ligand>
        <name>Mg(2+)</name>
        <dbReference type="ChEBI" id="CHEBI:18420"/>
    </ligand>
</feature>
<evidence type="ECO:0000256" key="5">
    <source>
        <dbReference type="ARBA" id="ARBA00022598"/>
    </source>
</evidence>
<dbReference type="EC" id="6.3.5.3" evidence="14"/>
<evidence type="ECO:0000256" key="9">
    <source>
        <dbReference type="ARBA" id="ARBA00022840"/>
    </source>
</evidence>
<dbReference type="Proteomes" id="UP001147830">
    <property type="component" value="Unassembled WGS sequence"/>
</dbReference>
<dbReference type="SMART" id="SM01211">
    <property type="entry name" value="GATase_5"/>
    <property type="match status" value="1"/>
</dbReference>
<dbReference type="SUPFAM" id="SSF56042">
    <property type="entry name" value="PurM C-terminal domain-like"/>
    <property type="match status" value="2"/>
</dbReference>
<evidence type="ECO:0000259" key="17">
    <source>
        <dbReference type="Pfam" id="PF18072"/>
    </source>
</evidence>
<evidence type="ECO:0000256" key="14">
    <source>
        <dbReference type="HAMAP-Rule" id="MF_00419"/>
    </source>
</evidence>
<evidence type="ECO:0000256" key="11">
    <source>
        <dbReference type="ARBA" id="ARBA00022962"/>
    </source>
</evidence>
<dbReference type="FunFam" id="1.10.8.750:FF:000002">
    <property type="entry name" value="Phosphoribosylformylglycinamidine synthase"/>
    <property type="match status" value="1"/>
</dbReference>
<evidence type="ECO:0000256" key="10">
    <source>
        <dbReference type="ARBA" id="ARBA00022842"/>
    </source>
</evidence>
<keyword evidence="8 14" id="KW-0658">Purine biosynthesis</keyword>
<proteinExistence type="inferred from homology"/>
<dbReference type="Gene3D" id="3.30.1330.10">
    <property type="entry name" value="PurM-like, N-terminal domain"/>
    <property type="match status" value="2"/>
</dbReference>
<dbReference type="GO" id="GO:0046872">
    <property type="term" value="F:metal ion binding"/>
    <property type="evidence" value="ECO:0007669"/>
    <property type="project" value="UniProtKB-KW"/>
</dbReference>
<keyword evidence="5 14" id="KW-0436">Ligase</keyword>
<evidence type="ECO:0000256" key="13">
    <source>
        <dbReference type="ARBA" id="ARBA00057317"/>
    </source>
</evidence>
<comment type="caution">
    <text evidence="14">Lacks conserved residue(s) required for the propagation of feature annotation.</text>
</comment>
<dbReference type="FunFam" id="3.30.1330.10:FF:000005">
    <property type="entry name" value="Phosphoribosylformylglycinamidine synthase"/>
    <property type="match status" value="1"/>
</dbReference>
<evidence type="ECO:0000313" key="20">
    <source>
        <dbReference type="EMBL" id="MCT7357612.1"/>
    </source>
</evidence>
<feature type="domain" description="PurM-like C-terminal" evidence="16">
    <location>
        <begin position="836"/>
        <end position="960"/>
    </location>
</feature>
<organism evidence="20 21">
    <name type="scientific">Thalassolituus pacificus</name>
    <dbReference type="NCBI Taxonomy" id="2975440"/>
    <lineage>
        <taxon>Bacteria</taxon>
        <taxon>Pseudomonadati</taxon>
        <taxon>Pseudomonadota</taxon>
        <taxon>Gammaproteobacteria</taxon>
        <taxon>Oceanospirillales</taxon>
        <taxon>Oceanospirillaceae</taxon>
        <taxon>Thalassolituus</taxon>
    </lineage>
</organism>
<dbReference type="Pfam" id="PF13507">
    <property type="entry name" value="GATase_5"/>
    <property type="match status" value="1"/>
</dbReference>
<feature type="binding site" evidence="14">
    <location>
        <position position="672"/>
    </location>
    <ligand>
        <name>Mg(2+)</name>
        <dbReference type="ChEBI" id="CHEBI:18420"/>
    </ligand>
</feature>
<comment type="caution">
    <text evidence="20">The sequence shown here is derived from an EMBL/GenBank/DDBJ whole genome shotgun (WGS) entry which is preliminary data.</text>
</comment>
<dbReference type="CDD" id="cd02204">
    <property type="entry name" value="PurL_repeat2"/>
    <property type="match status" value="1"/>
</dbReference>
<keyword evidence="9 14" id="KW-0067">ATP-binding</keyword>
<dbReference type="PROSITE" id="PS51273">
    <property type="entry name" value="GATASE_TYPE_1"/>
    <property type="match status" value="1"/>
</dbReference>
<dbReference type="GO" id="GO:0004642">
    <property type="term" value="F:phosphoribosylformylglycinamidine synthase activity"/>
    <property type="evidence" value="ECO:0007669"/>
    <property type="project" value="UniProtKB-UniRule"/>
</dbReference>
<evidence type="ECO:0000259" key="16">
    <source>
        <dbReference type="Pfam" id="PF02769"/>
    </source>
</evidence>
<evidence type="ECO:0000256" key="12">
    <source>
        <dbReference type="ARBA" id="ARBA00052585"/>
    </source>
</evidence>
<feature type="active site" evidence="14">
    <location>
        <position position="1265"/>
    </location>
</feature>
<comment type="function">
    <text evidence="13 14">Phosphoribosylformylglycinamidine synthase involved in the purines biosynthetic pathway. Catalyzes the ATP-dependent conversion of formylglycinamide ribonucleotide (FGAR) and glutamine to yield formylglycinamidine ribonucleotide (FGAM) and glutamate.</text>
</comment>
<dbReference type="InterPro" id="IPR010073">
    <property type="entry name" value="PurL_large"/>
</dbReference>
<comment type="catalytic activity">
    <reaction evidence="12 14">
        <text>N(2)-formyl-N(1)-(5-phospho-beta-D-ribosyl)glycinamide + L-glutamine + ATP + H2O = 2-formamido-N(1)-(5-O-phospho-beta-D-ribosyl)acetamidine + L-glutamate + ADP + phosphate + H(+)</text>
        <dbReference type="Rhea" id="RHEA:17129"/>
        <dbReference type="ChEBI" id="CHEBI:15377"/>
        <dbReference type="ChEBI" id="CHEBI:15378"/>
        <dbReference type="ChEBI" id="CHEBI:29985"/>
        <dbReference type="ChEBI" id="CHEBI:30616"/>
        <dbReference type="ChEBI" id="CHEBI:43474"/>
        <dbReference type="ChEBI" id="CHEBI:58359"/>
        <dbReference type="ChEBI" id="CHEBI:147286"/>
        <dbReference type="ChEBI" id="CHEBI:147287"/>
        <dbReference type="ChEBI" id="CHEBI:456216"/>
        <dbReference type="EC" id="6.3.5.3"/>
    </reaction>
</comment>
<dbReference type="FunFam" id="3.90.650.10:FF:000002">
    <property type="entry name" value="Phosphoribosylformylglycinamidine synthase"/>
    <property type="match status" value="1"/>
</dbReference>
<dbReference type="InterPro" id="IPR055181">
    <property type="entry name" value="FGAR-AT_PurM_N-like"/>
</dbReference>
<evidence type="ECO:0000313" key="21">
    <source>
        <dbReference type="Proteomes" id="UP001147830"/>
    </source>
</evidence>
<feature type="domain" description="Phosphoribosylformylglycinamidine synthase linker" evidence="17">
    <location>
        <begin position="169"/>
        <end position="217"/>
    </location>
</feature>
<dbReference type="InterPro" id="IPR036604">
    <property type="entry name" value="PurS-like_sf"/>
</dbReference>
<dbReference type="InterPro" id="IPR029062">
    <property type="entry name" value="Class_I_gatase-like"/>
</dbReference>
<dbReference type="FunFam" id="3.30.1330.10:FF:000002">
    <property type="entry name" value="Phosphoribosylformylglycinamidine synthase"/>
    <property type="match status" value="1"/>
</dbReference>
<protein>
    <recommendedName>
        <fullName evidence="14">Phosphoribosylformylglycinamidine synthase</fullName>
        <shortName evidence="14">FGAM synthase</shortName>
        <shortName evidence="14">FGAMS</shortName>
        <ecNumber evidence="14">6.3.5.3</ecNumber>
    </recommendedName>
    <alternativeName>
        <fullName evidence="14">Formylglycinamide ribonucleotide amidotransferase</fullName>
        <shortName evidence="14">FGAR amidotransferase</shortName>
        <shortName evidence="14">FGAR-AT</shortName>
    </alternativeName>
</protein>
<gene>
    <name evidence="14 20" type="primary">purL</name>
    <name evidence="20" type="synonym">purI</name>
    <name evidence="20" type="ORF">NYR02_01060</name>
</gene>
<keyword evidence="21" id="KW-1185">Reference proteome</keyword>
<dbReference type="SUPFAM" id="SSF109736">
    <property type="entry name" value="FGAM synthase PurL, linker domain"/>
    <property type="match status" value="1"/>
</dbReference>
<keyword evidence="10 14" id="KW-0460">Magnesium</keyword>
<dbReference type="Gene3D" id="3.90.650.10">
    <property type="entry name" value="PurM-like C-terminal domain"/>
    <property type="match status" value="2"/>
</dbReference>
<feature type="binding site" evidence="14">
    <location>
        <position position="884"/>
    </location>
    <ligand>
        <name>Mg(2+)</name>
        <dbReference type="ChEBI" id="CHEBI:18420"/>
    </ligand>
</feature>
<evidence type="ECO:0000256" key="6">
    <source>
        <dbReference type="ARBA" id="ARBA00022723"/>
    </source>
</evidence>
<feature type="active site" description="Nucleophile" evidence="14">
    <location>
        <position position="1140"/>
    </location>
</feature>
<dbReference type="Gene3D" id="1.10.8.750">
    <property type="entry name" value="Phosphoribosylformylglycinamidine synthase, linker domain"/>
    <property type="match status" value="1"/>
</dbReference>
<dbReference type="InterPro" id="IPR040707">
    <property type="entry name" value="FGAR-AT_N"/>
</dbReference>
<comment type="subunit">
    <text evidence="14">Monomer.</text>
</comment>
<dbReference type="Pfam" id="PF18076">
    <property type="entry name" value="FGAR-AT_N"/>
    <property type="match status" value="1"/>
</dbReference>
<feature type="binding site" evidence="14">
    <location>
        <begin position="304"/>
        <end position="315"/>
    </location>
    <ligand>
        <name>ATP</name>
        <dbReference type="ChEBI" id="CHEBI:30616"/>
    </ligand>
</feature>
<evidence type="ECO:0000256" key="4">
    <source>
        <dbReference type="ARBA" id="ARBA00022490"/>
    </source>
</evidence>
<evidence type="ECO:0000256" key="3">
    <source>
        <dbReference type="ARBA" id="ARBA00008608"/>
    </source>
</evidence>
<dbReference type="SUPFAM" id="SSF82697">
    <property type="entry name" value="PurS-like"/>
    <property type="match status" value="1"/>
</dbReference>
<feature type="region of interest" description="Disordered" evidence="15">
    <location>
        <begin position="302"/>
        <end position="326"/>
    </location>
</feature>
<dbReference type="NCBIfam" id="TIGR01735">
    <property type="entry name" value="FGAM_synt"/>
    <property type="match status" value="1"/>
</dbReference>
<dbReference type="GO" id="GO:0005524">
    <property type="term" value="F:ATP binding"/>
    <property type="evidence" value="ECO:0007669"/>
    <property type="project" value="UniProtKB-UniRule"/>
</dbReference>
<dbReference type="CDD" id="cd02203">
    <property type="entry name" value="PurL_repeat1"/>
    <property type="match status" value="1"/>
</dbReference>
<dbReference type="GO" id="GO:0005737">
    <property type="term" value="C:cytoplasm"/>
    <property type="evidence" value="ECO:0007669"/>
    <property type="project" value="UniProtKB-SubCell"/>
</dbReference>
<name>A0A9X2WDC9_9GAMM</name>
<evidence type="ECO:0000259" key="18">
    <source>
        <dbReference type="Pfam" id="PF18076"/>
    </source>
</evidence>
<evidence type="ECO:0000256" key="15">
    <source>
        <dbReference type="SAM" id="MobiDB-lite"/>
    </source>
</evidence>
<dbReference type="Pfam" id="PF18072">
    <property type="entry name" value="FGAR-AT_linker"/>
    <property type="match status" value="1"/>
</dbReference>
<dbReference type="SUPFAM" id="SSF55326">
    <property type="entry name" value="PurM N-terminal domain-like"/>
    <property type="match status" value="2"/>
</dbReference>
<feature type="domain" description="PurM-like C-terminal" evidence="16">
    <location>
        <begin position="425"/>
        <end position="583"/>
    </location>
</feature>
<keyword evidence="11 14" id="KW-0315">Glutamine amidotransferase</keyword>
<dbReference type="NCBIfam" id="NF003672">
    <property type="entry name" value="PRK05297.1"/>
    <property type="match status" value="1"/>
</dbReference>
<dbReference type="FunFam" id="3.40.50.880:FF:000008">
    <property type="entry name" value="Phosphoribosylformylglycinamidine synthase"/>
    <property type="match status" value="1"/>
</dbReference>
<feature type="domain" description="Phosphoribosylformylglycinamidine synthase N-terminal" evidence="18">
    <location>
        <begin position="35"/>
        <end position="147"/>
    </location>
</feature>
<feature type="binding site" evidence="14">
    <location>
        <position position="671"/>
    </location>
    <ligand>
        <name>ATP</name>
        <dbReference type="ChEBI" id="CHEBI:30616"/>
    </ligand>
</feature>
<evidence type="ECO:0000259" key="19">
    <source>
        <dbReference type="Pfam" id="PF22689"/>
    </source>
</evidence>
<keyword evidence="6 14" id="KW-0479">Metal-binding</keyword>
<evidence type="ECO:0000256" key="1">
    <source>
        <dbReference type="ARBA" id="ARBA00004496"/>
    </source>
</evidence>
<sequence length="1305" mass="141113">MLELRGAPALSEFRQNKVLNKLQQVLPQVSGVYAEFMHFAELHDALADNELAVLQRILRYGPKAEVKEGKGELFLVVPRFGTISPWSSKATDIAHNCGLNKVQRLERGIAYYVEGISAAERAAAAAVLHDRMVEVVLENSAAAADLFSHAEPAPLSTVDILSGGRDALIEADKNLGLALADDEVDYLVENYNILGRNPTDVELMMFAQANSEHCRHKIFNATWTLDGEEQDKSLFQMIKNTYECYNENILSAYKDNASVIVGPHAGRFFPNPDSRAYTYHQEDMHILMKVETHNHPTAIAPHSGAATGSGGEIRDEGATGRGSKPKAGLTGFTVSDLKIPGFEQPWESQYGKPDRIVSALDIMIDGPLGGAAFNNEFGRPNLCGYFRTFELQHDGEVRGYHKPIMIAGGYGNIRGEHVQKGDIPVGASLIVLGGPAMQIGLGGGAASSMASGQSNADLDFASVQRENPEMERRCQEVIDRCWQLGDKNPIAFIHDVGAGGISNAFPELVNDGGRGGKFELRNVPNDEPGMSPLAIWSNESQERYVMAVAQEDMAAFDAICARERAPYAVVGYATEEPHLTVTDSHFDNKPVDLPLQVLLGKPPRMHREASRRNAAGDAFNGAGVDLADAAARVLKLPTVASKSFLITIGDRSITGTVARDQFVGPWQVPVADVAVTTSSYDTYAGEAMAMGERTPVALLDAPASGRLAVAEAITNLAAAPIAKLADIKLSANWMCAAGHDGEDEKLYATVKAVGMELCPELQVTIPVGKDSMSMKTRWTDVDENGNGTDKTVTSPMSLVITGFAPVTDARGVLTPQLKLDSGETDLILVDLGRGQNRIGASCFAQVFGKVADVPADLDDAEDLKAFFAVVQGLNSDNKLLAYHDRADGGLFATLTEMAFAAHCGVDISMDLLADDEAGLAAALFAEELGAVLQVRRDDLEEVLTQFEAAGLGDCTAVIGKPNFDDQITFSFQDEEFLSESRVNWQRLWSQTSYEMQALRDNADCAKQEFDTLLDAENPGLHAELTFDINDDITADLPASGSENSPKVAILREQGVNGQIEMAAAFDRAGFTSVDVHMSDILSGSVTLEGFRGLVACGGFSYGDVLGAGEGWAKSILFNDQARSQFEAFFKREDTFALGVCNGCQMLSNLHELIPGAEHWPHFVRNMSEQFEARVAMVEVQESDSVFLAGMAGSRMPIAIAHGEGRAEFADDSAIDELAGQIALRYVDNYGNVTEQYPANPNGSPQGITGLTANDGRVTIMMPHPERVFRAIQNSYVPAGPEGESWDEDGAWMRMFRNARVWVEEN</sequence>
<dbReference type="RefSeq" id="WP_260974545.1">
    <property type="nucleotide sequence ID" value="NZ_JAOANI010000002.1"/>
</dbReference>
<dbReference type="HAMAP" id="MF_00419">
    <property type="entry name" value="PurL_1"/>
    <property type="match status" value="1"/>
</dbReference>
<evidence type="ECO:0000256" key="8">
    <source>
        <dbReference type="ARBA" id="ARBA00022755"/>
    </source>
</evidence>
<dbReference type="CDD" id="cd01740">
    <property type="entry name" value="GATase1_FGAR_AT"/>
    <property type="match status" value="1"/>
</dbReference>
<dbReference type="InterPro" id="IPR036676">
    <property type="entry name" value="PurM-like_C_sf"/>
</dbReference>